<evidence type="ECO:0000256" key="1">
    <source>
        <dbReference type="ARBA" id="ARBA00012513"/>
    </source>
</evidence>
<feature type="domain" description="Protein kinase" evidence="10">
    <location>
        <begin position="54"/>
        <end position="342"/>
    </location>
</feature>
<dbReference type="PROSITE" id="PS00108">
    <property type="entry name" value="PROTEIN_KINASE_ST"/>
    <property type="match status" value="1"/>
</dbReference>
<dbReference type="STRING" id="4846.A0A367JRX0"/>
<protein>
    <recommendedName>
        <fullName evidence="1">non-specific serine/threonine protein kinase</fullName>
        <ecNumber evidence="1">2.7.11.1</ecNumber>
    </recommendedName>
</protein>
<comment type="catalytic activity">
    <reaction evidence="8">
        <text>L-seryl-[protein] + ATP = O-phospho-L-seryl-[protein] + ADP + H(+)</text>
        <dbReference type="Rhea" id="RHEA:17989"/>
        <dbReference type="Rhea" id="RHEA-COMP:9863"/>
        <dbReference type="Rhea" id="RHEA-COMP:11604"/>
        <dbReference type="ChEBI" id="CHEBI:15378"/>
        <dbReference type="ChEBI" id="CHEBI:29999"/>
        <dbReference type="ChEBI" id="CHEBI:30616"/>
        <dbReference type="ChEBI" id="CHEBI:83421"/>
        <dbReference type="ChEBI" id="CHEBI:456216"/>
        <dbReference type="EC" id="2.7.11.1"/>
    </reaction>
</comment>
<comment type="catalytic activity">
    <reaction evidence="7">
        <text>L-threonyl-[protein] + ATP = O-phospho-L-threonyl-[protein] + ADP + H(+)</text>
        <dbReference type="Rhea" id="RHEA:46608"/>
        <dbReference type="Rhea" id="RHEA-COMP:11060"/>
        <dbReference type="Rhea" id="RHEA-COMP:11605"/>
        <dbReference type="ChEBI" id="CHEBI:15378"/>
        <dbReference type="ChEBI" id="CHEBI:30013"/>
        <dbReference type="ChEBI" id="CHEBI:30616"/>
        <dbReference type="ChEBI" id="CHEBI:61977"/>
        <dbReference type="ChEBI" id="CHEBI:456216"/>
        <dbReference type="EC" id="2.7.11.1"/>
    </reaction>
</comment>
<dbReference type="SUPFAM" id="SSF56112">
    <property type="entry name" value="Protein kinase-like (PK-like)"/>
    <property type="match status" value="1"/>
</dbReference>
<dbReference type="GO" id="GO:0005524">
    <property type="term" value="F:ATP binding"/>
    <property type="evidence" value="ECO:0007669"/>
    <property type="project" value="UniProtKB-KW"/>
</dbReference>
<keyword evidence="3" id="KW-0808">Transferase</keyword>
<dbReference type="AlphaFoldDB" id="A0A367JRX0"/>
<accession>A0A367JRX0</accession>
<dbReference type="PROSITE" id="PS50011">
    <property type="entry name" value="PROTEIN_KINASE_DOM"/>
    <property type="match status" value="1"/>
</dbReference>
<dbReference type="SMART" id="SM00220">
    <property type="entry name" value="S_TKc"/>
    <property type="match status" value="1"/>
</dbReference>
<evidence type="ECO:0000256" key="7">
    <source>
        <dbReference type="ARBA" id="ARBA00047899"/>
    </source>
</evidence>
<keyword evidence="6" id="KW-0067">ATP-binding</keyword>
<gene>
    <name evidence="11" type="ORF">CU098_004609</name>
</gene>
<dbReference type="EC" id="2.7.11.1" evidence="1"/>
<evidence type="ECO:0000313" key="12">
    <source>
        <dbReference type="Proteomes" id="UP000253551"/>
    </source>
</evidence>
<evidence type="ECO:0000313" key="11">
    <source>
        <dbReference type="EMBL" id="RCH92712.1"/>
    </source>
</evidence>
<feature type="compositionally biased region" description="Low complexity" evidence="9">
    <location>
        <begin position="395"/>
        <end position="423"/>
    </location>
</feature>
<name>A0A367JRX0_RHIST</name>
<evidence type="ECO:0000256" key="8">
    <source>
        <dbReference type="ARBA" id="ARBA00048679"/>
    </source>
</evidence>
<dbReference type="PANTHER" id="PTHR22967">
    <property type="entry name" value="SERINE/THREONINE PROTEIN KINASE"/>
    <property type="match status" value="1"/>
</dbReference>
<feature type="region of interest" description="Disordered" evidence="9">
    <location>
        <begin position="469"/>
        <end position="489"/>
    </location>
</feature>
<keyword evidence="5" id="KW-0418">Kinase</keyword>
<feature type="compositionally biased region" description="Polar residues" evidence="9">
    <location>
        <begin position="424"/>
        <end position="443"/>
    </location>
</feature>
<dbReference type="Proteomes" id="UP000253551">
    <property type="component" value="Unassembled WGS sequence"/>
</dbReference>
<dbReference type="GO" id="GO:0000147">
    <property type="term" value="P:actin cortical patch assembly"/>
    <property type="evidence" value="ECO:0007669"/>
    <property type="project" value="TreeGrafter"/>
</dbReference>
<evidence type="ECO:0000256" key="2">
    <source>
        <dbReference type="ARBA" id="ARBA00022527"/>
    </source>
</evidence>
<dbReference type="InterPro" id="IPR011009">
    <property type="entry name" value="Kinase-like_dom_sf"/>
</dbReference>
<dbReference type="Gene3D" id="1.10.510.10">
    <property type="entry name" value="Transferase(Phosphotransferase) domain 1"/>
    <property type="match status" value="1"/>
</dbReference>
<reference evidence="11 12" key="1">
    <citation type="journal article" date="2018" name="G3 (Bethesda)">
        <title>Phylogenetic and Phylogenomic Definition of Rhizopus Species.</title>
        <authorList>
            <person name="Gryganskyi A.P."/>
            <person name="Golan J."/>
            <person name="Dolatabadi S."/>
            <person name="Mondo S."/>
            <person name="Robb S."/>
            <person name="Idnurm A."/>
            <person name="Muszewska A."/>
            <person name="Steczkiewicz K."/>
            <person name="Masonjones S."/>
            <person name="Liao H.L."/>
            <person name="Gajdeczka M.T."/>
            <person name="Anike F."/>
            <person name="Vuek A."/>
            <person name="Anishchenko I.M."/>
            <person name="Voigt K."/>
            <person name="de Hoog G.S."/>
            <person name="Smith M.E."/>
            <person name="Heitman J."/>
            <person name="Vilgalys R."/>
            <person name="Stajich J.E."/>
        </authorList>
    </citation>
    <scope>NUCLEOTIDE SEQUENCE [LARGE SCALE GENOMIC DNA]</scope>
    <source>
        <strain evidence="11 12">LSU 92-RS-03</strain>
    </source>
</reference>
<evidence type="ECO:0000256" key="4">
    <source>
        <dbReference type="ARBA" id="ARBA00022741"/>
    </source>
</evidence>
<dbReference type="InterPro" id="IPR008271">
    <property type="entry name" value="Ser/Thr_kinase_AS"/>
</dbReference>
<feature type="region of interest" description="Disordered" evidence="9">
    <location>
        <begin position="1"/>
        <end position="24"/>
    </location>
</feature>
<sequence>MHQTAPRQSRIPEQQGIGQTLPPIPVGIDTLNTPPLPPGAMPVGTRLQVGKYLVLVHNFIAEGGFAHVYLARIEGKSGYVVLKRVAVPDQERLKMVEKEIEFMRRLGDHKNIVRYYESRIDVLPTGGFEALILMEYCPGGGVIDLMNRRLQQRLTEPEILKIFSDVTEALAYMHYCNPPVLHRDLKVENILILNQDHYKLCDFGSAALSKGQYIPANLKDVQKLEDDIQRHTTLQYRAPEMIDVYQKKPVNEKADIWAMGVLLYKLCYYTTPFEEEGQLAILNAKYTMPTAPVFSDGLCRLIMSMLQEDQKRRPTVYQVMTSVCQLRGLECPIRDIYAEPYISPPTTTNYYESPNLFEKVPMPQSDLPNITPMRRGRPTKASETYDPFDPAHVGSKSPSLQSNKSSSLQSNKSPSLQSNKSPSVQSQEPTPPTMHSFQNSFDSTNEETEEKVKMNRNVSLNIEARFTALKNAGKSKKPLPPPKPARFRANPVPVEDFEHKFPSLEELDKHLPSVVNQ</sequence>
<dbReference type="Pfam" id="PF00069">
    <property type="entry name" value="Pkinase"/>
    <property type="match status" value="1"/>
</dbReference>
<feature type="region of interest" description="Disordered" evidence="9">
    <location>
        <begin position="361"/>
        <end position="456"/>
    </location>
</feature>
<evidence type="ECO:0000256" key="3">
    <source>
        <dbReference type="ARBA" id="ARBA00022679"/>
    </source>
</evidence>
<dbReference type="PANTHER" id="PTHR22967:SF57">
    <property type="entry name" value="AUXILIN, ISOFORM A-RELATED"/>
    <property type="match status" value="1"/>
</dbReference>
<dbReference type="EMBL" id="PJQM01002798">
    <property type="protein sequence ID" value="RCH92712.1"/>
    <property type="molecule type" value="Genomic_DNA"/>
</dbReference>
<evidence type="ECO:0000256" key="5">
    <source>
        <dbReference type="ARBA" id="ARBA00022777"/>
    </source>
</evidence>
<proteinExistence type="predicted"/>
<dbReference type="GO" id="GO:0004674">
    <property type="term" value="F:protein serine/threonine kinase activity"/>
    <property type="evidence" value="ECO:0007669"/>
    <property type="project" value="UniProtKB-KW"/>
</dbReference>
<keyword evidence="2" id="KW-0723">Serine/threonine-protein kinase</keyword>
<evidence type="ECO:0000256" key="6">
    <source>
        <dbReference type="ARBA" id="ARBA00022840"/>
    </source>
</evidence>
<keyword evidence="12" id="KW-1185">Reference proteome</keyword>
<dbReference type="InterPro" id="IPR000719">
    <property type="entry name" value="Prot_kinase_dom"/>
</dbReference>
<dbReference type="GO" id="GO:0007015">
    <property type="term" value="P:actin filament organization"/>
    <property type="evidence" value="ECO:0007669"/>
    <property type="project" value="TreeGrafter"/>
</dbReference>
<dbReference type="GO" id="GO:0005737">
    <property type="term" value="C:cytoplasm"/>
    <property type="evidence" value="ECO:0007669"/>
    <property type="project" value="TreeGrafter"/>
</dbReference>
<evidence type="ECO:0000259" key="10">
    <source>
        <dbReference type="PROSITE" id="PS50011"/>
    </source>
</evidence>
<organism evidence="11 12">
    <name type="scientific">Rhizopus stolonifer</name>
    <name type="common">Rhizopus nigricans</name>
    <dbReference type="NCBI Taxonomy" id="4846"/>
    <lineage>
        <taxon>Eukaryota</taxon>
        <taxon>Fungi</taxon>
        <taxon>Fungi incertae sedis</taxon>
        <taxon>Mucoromycota</taxon>
        <taxon>Mucoromycotina</taxon>
        <taxon>Mucoromycetes</taxon>
        <taxon>Mucorales</taxon>
        <taxon>Mucorineae</taxon>
        <taxon>Rhizopodaceae</taxon>
        <taxon>Rhizopus</taxon>
    </lineage>
</organism>
<keyword evidence="4" id="KW-0547">Nucleotide-binding</keyword>
<evidence type="ECO:0000256" key="9">
    <source>
        <dbReference type="SAM" id="MobiDB-lite"/>
    </source>
</evidence>
<comment type="caution">
    <text evidence="11">The sequence shown here is derived from an EMBL/GenBank/DDBJ whole genome shotgun (WGS) entry which is preliminary data.</text>
</comment>
<dbReference type="OrthoDB" id="2018507at2759"/>